<dbReference type="OrthoDB" id="121203at2"/>
<evidence type="ECO:0000313" key="2">
    <source>
        <dbReference type="EMBL" id="AXC09821.1"/>
    </source>
</evidence>
<dbReference type="Gene3D" id="3.40.50.1010">
    <property type="entry name" value="5'-nuclease"/>
    <property type="match status" value="1"/>
</dbReference>
<reference evidence="2 3" key="1">
    <citation type="journal article" date="2018" name="Front. Microbiol.">
        <title>Hydrolytic Capabilities as a Key to Environmental Success: Chitinolytic and Cellulolytic Acidobacteria From Acidic Sub-arctic Soils and Boreal Peatlands.</title>
        <authorList>
            <person name="Belova S.E."/>
            <person name="Ravin N.V."/>
            <person name="Pankratov T.A."/>
            <person name="Rakitin A.L."/>
            <person name="Ivanova A.A."/>
            <person name="Beletsky A.V."/>
            <person name="Mardanov A.V."/>
            <person name="Sinninghe Damste J.S."/>
            <person name="Dedysh S.N."/>
        </authorList>
    </citation>
    <scope>NUCLEOTIDE SEQUENCE [LARGE SCALE GENOMIC DNA]</scope>
    <source>
        <strain evidence="2 3">SBC82</strain>
    </source>
</reference>
<dbReference type="CDD" id="cd09874">
    <property type="entry name" value="PIN_MT3492-like"/>
    <property type="match status" value="1"/>
</dbReference>
<dbReference type="Proteomes" id="UP000253606">
    <property type="component" value="Chromosome"/>
</dbReference>
<dbReference type="RefSeq" id="WP_114205578.1">
    <property type="nucleotide sequence ID" value="NZ_CP030840.1"/>
</dbReference>
<gene>
    <name evidence="2" type="ORF">ACPOL_0444</name>
</gene>
<keyword evidence="3" id="KW-1185">Reference proteome</keyword>
<protein>
    <recommendedName>
        <fullName evidence="1">PIN domain-containing protein</fullName>
    </recommendedName>
</protein>
<evidence type="ECO:0000313" key="3">
    <source>
        <dbReference type="Proteomes" id="UP000253606"/>
    </source>
</evidence>
<dbReference type="KEGG" id="abas:ACPOL_0444"/>
<dbReference type="InterPro" id="IPR029060">
    <property type="entry name" value="PIN-like_dom_sf"/>
</dbReference>
<dbReference type="InterPro" id="IPR002716">
    <property type="entry name" value="PIN_dom"/>
</dbReference>
<dbReference type="Pfam" id="PF01850">
    <property type="entry name" value="PIN"/>
    <property type="match status" value="1"/>
</dbReference>
<sequence>MKIYLDASFMVSLYSLDVHSVAAGEALRLASISDTLLTSTFGELEVVNALRLRLFRKQASAAQIHLALKAFDKDLKAGVFDVVALPLDAFGRARKLALETTARLGTRTGDLLHVSTALELRVDRFYSFDTQQRTLAQSLNLMLND</sequence>
<organism evidence="2 3">
    <name type="scientific">Acidisarcina polymorpha</name>
    <dbReference type="NCBI Taxonomy" id="2211140"/>
    <lineage>
        <taxon>Bacteria</taxon>
        <taxon>Pseudomonadati</taxon>
        <taxon>Acidobacteriota</taxon>
        <taxon>Terriglobia</taxon>
        <taxon>Terriglobales</taxon>
        <taxon>Acidobacteriaceae</taxon>
        <taxon>Acidisarcina</taxon>
    </lineage>
</organism>
<name>A0A2Z5FSK2_9BACT</name>
<proteinExistence type="predicted"/>
<dbReference type="SUPFAM" id="SSF88723">
    <property type="entry name" value="PIN domain-like"/>
    <property type="match status" value="1"/>
</dbReference>
<dbReference type="AlphaFoldDB" id="A0A2Z5FSK2"/>
<dbReference type="EMBL" id="CP030840">
    <property type="protein sequence ID" value="AXC09821.1"/>
    <property type="molecule type" value="Genomic_DNA"/>
</dbReference>
<feature type="domain" description="PIN" evidence="1">
    <location>
        <begin position="3"/>
        <end position="135"/>
    </location>
</feature>
<evidence type="ECO:0000259" key="1">
    <source>
        <dbReference type="Pfam" id="PF01850"/>
    </source>
</evidence>
<accession>A0A2Z5FSK2</accession>